<protein>
    <submittedName>
        <fullName evidence="1">Uncharacterized protein</fullName>
    </submittedName>
</protein>
<organism evidence="1 2">
    <name type="scientific">Hymenochirus boettgeri</name>
    <name type="common">Congo dwarf clawed frog</name>
    <dbReference type="NCBI Taxonomy" id="247094"/>
    <lineage>
        <taxon>Eukaryota</taxon>
        <taxon>Metazoa</taxon>
        <taxon>Chordata</taxon>
        <taxon>Craniata</taxon>
        <taxon>Vertebrata</taxon>
        <taxon>Euteleostomi</taxon>
        <taxon>Amphibia</taxon>
        <taxon>Batrachia</taxon>
        <taxon>Anura</taxon>
        <taxon>Pipoidea</taxon>
        <taxon>Pipidae</taxon>
        <taxon>Pipinae</taxon>
        <taxon>Hymenochirus</taxon>
    </lineage>
</organism>
<dbReference type="Proteomes" id="UP000812440">
    <property type="component" value="Chromosome 1"/>
</dbReference>
<dbReference type="EMBL" id="JAACNH010000001">
    <property type="protein sequence ID" value="KAG8453828.1"/>
    <property type="molecule type" value="Genomic_DNA"/>
</dbReference>
<evidence type="ECO:0000313" key="2">
    <source>
        <dbReference type="Proteomes" id="UP000812440"/>
    </source>
</evidence>
<proteinExistence type="predicted"/>
<gene>
    <name evidence="1" type="ORF">GDO86_000452</name>
</gene>
<reference evidence="1" key="1">
    <citation type="thesis" date="2020" institute="ProQuest LLC" country="789 East Eisenhower Parkway, Ann Arbor, MI, USA">
        <title>Comparative Genomics and Chromosome Evolution.</title>
        <authorList>
            <person name="Mudd A.B."/>
        </authorList>
    </citation>
    <scope>NUCLEOTIDE SEQUENCE</scope>
    <source>
        <strain evidence="1">Female2</strain>
        <tissue evidence="1">Blood</tissue>
    </source>
</reference>
<comment type="caution">
    <text evidence="1">The sequence shown here is derived from an EMBL/GenBank/DDBJ whole genome shotgun (WGS) entry which is preliminary data.</text>
</comment>
<sequence>MGLTFLGPLFTSLQGSEFTQTSPGKKDFRKMFLDTKDCRFGTEGKYPPIAIHYSCSIKPNIRIIEQIGFNSPMFTTTITTE</sequence>
<dbReference type="AlphaFoldDB" id="A0A8T2KB29"/>
<accession>A0A8T2KB29</accession>
<name>A0A8T2KB29_9PIPI</name>
<keyword evidence="2" id="KW-1185">Reference proteome</keyword>
<evidence type="ECO:0000313" key="1">
    <source>
        <dbReference type="EMBL" id="KAG8453828.1"/>
    </source>
</evidence>